<dbReference type="InterPro" id="IPR050311">
    <property type="entry name" value="ORC1/CDC6"/>
</dbReference>
<feature type="domain" description="Cdc6 C-terminal" evidence="14">
    <location>
        <begin position="401"/>
        <end position="492"/>
    </location>
</feature>
<protein>
    <recommendedName>
        <fullName evidence="3 11">Origin recognition complex subunit 1</fullName>
    </recommendedName>
</protein>
<comment type="subcellular location">
    <subcellularLocation>
        <location evidence="1 11">Nucleus</location>
    </subcellularLocation>
</comment>
<evidence type="ECO:0000256" key="12">
    <source>
        <dbReference type="SAM" id="MobiDB-lite"/>
    </source>
</evidence>
<feature type="domain" description="ATPase AAA-type core" evidence="13">
    <location>
        <begin position="180"/>
        <end position="311"/>
    </location>
</feature>
<name>A0AAV8WBH3_9CUCU</name>
<evidence type="ECO:0000259" key="13">
    <source>
        <dbReference type="Pfam" id="PF00004"/>
    </source>
</evidence>
<dbReference type="FunFam" id="3.40.50.300:FF:000199">
    <property type="entry name" value="Origin recognition complex subunit 1"/>
    <property type="match status" value="1"/>
</dbReference>
<evidence type="ECO:0000259" key="15">
    <source>
        <dbReference type="Pfam" id="PF22606"/>
    </source>
</evidence>
<keyword evidence="8" id="KW-0460">Magnesium</keyword>
<dbReference type="PANTHER" id="PTHR10763:SF23">
    <property type="entry name" value="ORIGIN RECOGNITION COMPLEX SUBUNIT 1"/>
    <property type="match status" value="1"/>
</dbReference>
<sequence>MDYVRVRVLKKAAKLTLRQDTKQDVTPRKNRKKAYSTSDTDWSASDSDLNVLLETPEKKPVRTKSKRTVLTDEEINSFLLETPKANRHMTPKHTLRQSSKGSVKYTPKTPKNRAKLIRDGVIIPSMQFRTKIVVDESSPLMKARGQLHVSYVPSALPCREKEYCDVYNFVKGKLIDHCGGTGKTATVTSVISHLQQADDIPPFNYVNINGMRLTEPRQSYVEILKQLTGKTVPWEQAQSILEDRFTKSKKTSPTVMLIDELDILCTKRQDVVYNLLDWPTKAKNQLIVVTIANTMDLPERLLMSRVTSRLGLTRLTFQAYTHKQLLEIVTKRLSGTNCFNPDAIQLVARKVASVSGDARRALDICRRAAEIAESENDSQLVNLCHVNAALNVMITQPKVRAIRNCSRLEQLILQSIVAEVERTGVEETTFADIYKMLISCATIEGFKMVSGTVAFSALARLSACRLILSDPKCSDITQKLILNVSIDDVYYALKKGQS</sequence>
<evidence type="ECO:0000256" key="11">
    <source>
        <dbReference type="RuleBase" id="RU365058"/>
    </source>
</evidence>
<dbReference type="Gene3D" id="3.40.50.300">
    <property type="entry name" value="P-loop containing nucleotide triphosphate hydrolases"/>
    <property type="match status" value="1"/>
</dbReference>
<dbReference type="InterPro" id="IPR015163">
    <property type="entry name" value="Cdc6_C"/>
</dbReference>
<dbReference type="AlphaFoldDB" id="A0AAV8WBH3"/>
<evidence type="ECO:0000256" key="6">
    <source>
        <dbReference type="ARBA" id="ARBA00022741"/>
    </source>
</evidence>
<keyword evidence="4 11" id="KW-0235">DNA replication</keyword>
<evidence type="ECO:0000259" key="14">
    <source>
        <dbReference type="Pfam" id="PF09079"/>
    </source>
</evidence>
<evidence type="ECO:0000256" key="10">
    <source>
        <dbReference type="ARBA" id="ARBA00023242"/>
    </source>
</evidence>
<keyword evidence="10 11" id="KW-0539">Nucleus</keyword>
<dbReference type="PANTHER" id="PTHR10763">
    <property type="entry name" value="CELL DIVISION CONTROL PROTEIN 6-RELATED"/>
    <property type="match status" value="1"/>
</dbReference>
<dbReference type="GO" id="GO:0046872">
    <property type="term" value="F:metal ion binding"/>
    <property type="evidence" value="ECO:0007669"/>
    <property type="project" value="UniProtKB-KW"/>
</dbReference>
<feature type="region of interest" description="Disordered" evidence="12">
    <location>
        <begin position="90"/>
        <end position="109"/>
    </location>
</feature>
<evidence type="ECO:0000313" key="17">
    <source>
        <dbReference type="Proteomes" id="UP001159042"/>
    </source>
</evidence>
<comment type="similarity">
    <text evidence="2 11">Belongs to the ORC1 family.</text>
</comment>
<dbReference type="GO" id="GO:0003688">
    <property type="term" value="F:DNA replication origin binding"/>
    <property type="evidence" value="ECO:0007669"/>
    <property type="project" value="TreeGrafter"/>
</dbReference>
<comment type="function">
    <text evidence="11">Component of the origin recognition complex (ORC) that binds origins of replication. DNA-binding is ATP-dependent, however specific DNA sequences that define origins of replication have not been identified so far. ORC is required to assemble the pre-replication complex necessary to initiate DNA replication.</text>
</comment>
<dbReference type="Pfam" id="PF09079">
    <property type="entry name" value="WHD_Cdc6"/>
    <property type="match status" value="1"/>
</dbReference>
<gene>
    <name evidence="16" type="ORF">NQ315_006695</name>
</gene>
<dbReference type="InterPro" id="IPR027417">
    <property type="entry name" value="P-loop_NTPase"/>
</dbReference>
<dbReference type="Gene3D" id="1.10.8.60">
    <property type="match status" value="1"/>
</dbReference>
<dbReference type="SUPFAM" id="SSF52540">
    <property type="entry name" value="P-loop containing nucleoside triphosphate hydrolases"/>
    <property type="match status" value="1"/>
</dbReference>
<evidence type="ECO:0000256" key="9">
    <source>
        <dbReference type="ARBA" id="ARBA00023125"/>
    </source>
</evidence>
<dbReference type="GO" id="GO:0005524">
    <property type="term" value="F:ATP binding"/>
    <property type="evidence" value="ECO:0007669"/>
    <property type="project" value="UniProtKB-KW"/>
</dbReference>
<keyword evidence="5" id="KW-0479">Metal-binding</keyword>
<evidence type="ECO:0000256" key="2">
    <source>
        <dbReference type="ARBA" id="ARBA00008398"/>
    </source>
</evidence>
<proteinExistence type="inferred from homology"/>
<comment type="subunit">
    <text evidence="11">ORC is composed of six subunits.</text>
</comment>
<dbReference type="FunFam" id="1.10.8.60:FF:000062">
    <property type="entry name" value="Origin recognition complex subunit 1"/>
    <property type="match status" value="1"/>
</dbReference>
<dbReference type="GO" id="GO:0005664">
    <property type="term" value="C:nuclear origin of replication recognition complex"/>
    <property type="evidence" value="ECO:0007669"/>
    <property type="project" value="TreeGrafter"/>
</dbReference>
<reference evidence="16 17" key="1">
    <citation type="journal article" date="2023" name="Insect Mol. Biol.">
        <title>Genome sequencing provides insights into the evolution of gene families encoding plant cell wall-degrading enzymes in longhorned beetles.</title>
        <authorList>
            <person name="Shin N.R."/>
            <person name="Okamura Y."/>
            <person name="Kirsch R."/>
            <person name="Pauchet Y."/>
        </authorList>
    </citation>
    <scope>NUCLEOTIDE SEQUENCE [LARGE SCALE GENOMIC DNA]</scope>
    <source>
        <strain evidence="16">EAD_L_NR</strain>
    </source>
</reference>
<evidence type="ECO:0000256" key="5">
    <source>
        <dbReference type="ARBA" id="ARBA00022723"/>
    </source>
</evidence>
<dbReference type="GO" id="GO:0006270">
    <property type="term" value="P:DNA replication initiation"/>
    <property type="evidence" value="ECO:0007669"/>
    <property type="project" value="TreeGrafter"/>
</dbReference>
<evidence type="ECO:0000256" key="4">
    <source>
        <dbReference type="ARBA" id="ARBA00022705"/>
    </source>
</evidence>
<organism evidence="16 17">
    <name type="scientific">Exocentrus adspersus</name>
    <dbReference type="NCBI Taxonomy" id="1586481"/>
    <lineage>
        <taxon>Eukaryota</taxon>
        <taxon>Metazoa</taxon>
        <taxon>Ecdysozoa</taxon>
        <taxon>Arthropoda</taxon>
        <taxon>Hexapoda</taxon>
        <taxon>Insecta</taxon>
        <taxon>Pterygota</taxon>
        <taxon>Neoptera</taxon>
        <taxon>Endopterygota</taxon>
        <taxon>Coleoptera</taxon>
        <taxon>Polyphaga</taxon>
        <taxon>Cucujiformia</taxon>
        <taxon>Chrysomeloidea</taxon>
        <taxon>Cerambycidae</taxon>
        <taxon>Lamiinae</taxon>
        <taxon>Acanthocinini</taxon>
        <taxon>Exocentrus</taxon>
    </lineage>
</organism>
<dbReference type="InterPro" id="IPR054425">
    <property type="entry name" value="Cdc6_ORC1-like_ATPase_lid"/>
</dbReference>
<accession>A0AAV8WBH3</accession>
<dbReference type="EMBL" id="JANEYG010000003">
    <property type="protein sequence ID" value="KAJ8923919.1"/>
    <property type="molecule type" value="Genomic_DNA"/>
</dbReference>
<keyword evidence="7 11" id="KW-0067">ATP-binding</keyword>
<keyword evidence="6 11" id="KW-0547">Nucleotide-binding</keyword>
<evidence type="ECO:0000313" key="16">
    <source>
        <dbReference type="EMBL" id="KAJ8923919.1"/>
    </source>
</evidence>
<evidence type="ECO:0000256" key="8">
    <source>
        <dbReference type="ARBA" id="ARBA00022842"/>
    </source>
</evidence>
<comment type="caution">
    <text evidence="16">The sequence shown here is derived from an EMBL/GenBank/DDBJ whole genome shotgun (WGS) entry which is preliminary data.</text>
</comment>
<dbReference type="Pfam" id="PF22606">
    <property type="entry name" value="Cdc6-ORC-like_ATPase_lid"/>
    <property type="match status" value="1"/>
</dbReference>
<evidence type="ECO:0000256" key="7">
    <source>
        <dbReference type="ARBA" id="ARBA00022840"/>
    </source>
</evidence>
<evidence type="ECO:0000256" key="1">
    <source>
        <dbReference type="ARBA" id="ARBA00004123"/>
    </source>
</evidence>
<evidence type="ECO:0000256" key="3">
    <source>
        <dbReference type="ARBA" id="ARBA00019081"/>
    </source>
</evidence>
<keyword evidence="9 11" id="KW-0238">DNA-binding</keyword>
<dbReference type="Pfam" id="PF00004">
    <property type="entry name" value="AAA"/>
    <property type="match status" value="1"/>
</dbReference>
<keyword evidence="17" id="KW-1185">Reference proteome</keyword>
<dbReference type="GO" id="GO:0016887">
    <property type="term" value="F:ATP hydrolysis activity"/>
    <property type="evidence" value="ECO:0007669"/>
    <property type="project" value="InterPro"/>
</dbReference>
<dbReference type="GO" id="GO:0033314">
    <property type="term" value="P:mitotic DNA replication checkpoint signaling"/>
    <property type="evidence" value="ECO:0007669"/>
    <property type="project" value="TreeGrafter"/>
</dbReference>
<feature type="domain" description="Cdc6/ORC1-like ATPase lid" evidence="15">
    <location>
        <begin position="320"/>
        <end position="375"/>
    </location>
</feature>
<feature type="region of interest" description="Disordered" evidence="12">
    <location>
        <begin position="20"/>
        <end position="44"/>
    </location>
</feature>
<dbReference type="InterPro" id="IPR003959">
    <property type="entry name" value="ATPase_AAA_core"/>
</dbReference>
<dbReference type="Proteomes" id="UP001159042">
    <property type="component" value="Unassembled WGS sequence"/>
</dbReference>